<dbReference type="Gene3D" id="3.90.1150.10">
    <property type="entry name" value="Aspartate Aminotransferase, domain 1"/>
    <property type="match status" value="1"/>
</dbReference>
<dbReference type="HOGENOM" id="CLU_017584_1_2_1"/>
<dbReference type="GO" id="GO:0030170">
    <property type="term" value="F:pyridoxal phosphate binding"/>
    <property type="evidence" value="ECO:0007669"/>
    <property type="project" value="InterPro"/>
</dbReference>
<dbReference type="InterPro" id="IPR015422">
    <property type="entry name" value="PyrdxlP-dep_Trfase_small"/>
</dbReference>
<evidence type="ECO:0000256" key="3">
    <source>
        <dbReference type="SAM" id="MobiDB-lite"/>
    </source>
</evidence>
<feature type="domain" description="Aminotransferase class I/classII large" evidence="4">
    <location>
        <begin position="42"/>
        <end position="446"/>
    </location>
</feature>
<dbReference type="InterPro" id="IPR004839">
    <property type="entry name" value="Aminotransferase_I/II_large"/>
</dbReference>
<dbReference type="GO" id="GO:0006520">
    <property type="term" value="P:amino acid metabolic process"/>
    <property type="evidence" value="ECO:0007669"/>
    <property type="project" value="TreeGrafter"/>
</dbReference>
<dbReference type="PROSITE" id="PS00105">
    <property type="entry name" value="AA_TRANSFER_CLASS_1"/>
    <property type="match status" value="1"/>
</dbReference>
<proteinExistence type="inferred from homology"/>
<dbReference type="PRINTS" id="PR00753">
    <property type="entry name" value="ACCSYNTHASE"/>
</dbReference>
<evidence type="ECO:0000259" key="4">
    <source>
        <dbReference type="Pfam" id="PF00155"/>
    </source>
</evidence>
<evidence type="ECO:0000256" key="2">
    <source>
        <dbReference type="ARBA" id="ARBA00022898"/>
    </source>
</evidence>
<dbReference type="PANTHER" id="PTHR43795:SF39">
    <property type="entry name" value="AMINOTRANSFERASE CLASS I_CLASSII DOMAIN-CONTAINING PROTEIN"/>
    <property type="match status" value="1"/>
</dbReference>
<gene>
    <name evidence="5" type="primary">Mo00293</name>
    <name evidence="5" type="ORF">E5Q_00293</name>
</gene>
<dbReference type="PANTHER" id="PTHR43795">
    <property type="entry name" value="BIFUNCTIONAL ASPARTATE AMINOTRANSFERASE AND GLUTAMATE/ASPARTATE-PREPHENATE AMINOTRANSFERASE-RELATED"/>
    <property type="match status" value="1"/>
</dbReference>
<keyword evidence="6" id="KW-1185">Reference proteome</keyword>
<comment type="caution">
    <text evidence="5">The sequence shown here is derived from an EMBL/GenBank/DDBJ whole genome shotgun (WGS) entry which is preliminary data.</text>
</comment>
<reference evidence="5 6" key="1">
    <citation type="journal article" date="2011" name="J. Gen. Appl. Microbiol.">
        <title>Draft genome sequencing of the enigmatic basidiomycete Mixia osmundae.</title>
        <authorList>
            <person name="Nishida H."/>
            <person name="Nagatsuka Y."/>
            <person name="Sugiyama J."/>
        </authorList>
    </citation>
    <scope>NUCLEOTIDE SEQUENCE [LARGE SCALE GENOMIC DNA]</scope>
    <source>
        <strain evidence="6">CBS 9802 / IAM 14324 / JCM 22182 / KY 12970</strain>
    </source>
</reference>
<evidence type="ECO:0000313" key="6">
    <source>
        <dbReference type="Proteomes" id="UP000009131"/>
    </source>
</evidence>
<dbReference type="eggNOG" id="KOG0256">
    <property type="taxonomic scope" value="Eukaryota"/>
</dbReference>
<accession>G7DST8</accession>
<name>G7DST8_MIXOS</name>
<dbReference type="InterPro" id="IPR015424">
    <property type="entry name" value="PyrdxlP-dep_Trfase"/>
</dbReference>
<dbReference type="CDD" id="cd00609">
    <property type="entry name" value="AAT_like"/>
    <property type="match status" value="1"/>
</dbReference>
<dbReference type="GO" id="GO:0008483">
    <property type="term" value="F:transaminase activity"/>
    <property type="evidence" value="ECO:0007669"/>
    <property type="project" value="TreeGrafter"/>
</dbReference>
<comment type="similarity">
    <text evidence="1">Belongs to the class-I pyridoxal-phosphate-dependent aminotransferase family.</text>
</comment>
<organism evidence="5 6">
    <name type="scientific">Mixia osmundae (strain CBS 9802 / IAM 14324 / JCM 22182 / KY 12970)</name>
    <dbReference type="NCBI Taxonomy" id="764103"/>
    <lineage>
        <taxon>Eukaryota</taxon>
        <taxon>Fungi</taxon>
        <taxon>Dikarya</taxon>
        <taxon>Basidiomycota</taxon>
        <taxon>Pucciniomycotina</taxon>
        <taxon>Mixiomycetes</taxon>
        <taxon>Mixiales</taxon>
        <taxon>Mixiaceae</taxon>
        <taxon>Mixia</taxon>
    </lineage>
</organism>
<dbReference type="RefSeq" id="XP_014565681.1">
    <property type="nucleotide sequence ID" value="XM_014710195.1"/>
</dbReference>
<dbReference type="EMBL" id="BABT02000011">
    <property type="protein sequence ID" value="GAA93648.1"/>
    <property type="molecule type" value="Genomic_DNA"/>
</dbReference>
<keyword evidence="2" id="KW-0663">Pyridoxal phosphate</keyword>
<dbReference type="OrthoDB" id="7042322at2759"/>
<evidence type="ECO:0000256" key="1">
    <source>
        <dbReference type="ARBA" id="ARBA00007441"/>
    </source>
</evidence>
<dbReference type="InterPro" id="IPR050478">
    <property type="entry name" value="Ethylene_sulfur-biosynth"/>
</dbReference>
<dbReference type="Gene3D" id="3.40.640.10">
    <property type="entry name" value="Type I PLP-dependent aspartate aminotransferase-like (Major domain)"/>
    <property type="match status" value="1"/>
</dbReference>
<dbReference type="AlphaFoldDB" id="G7DST8"/>
<dbReference type="InterPro" id="IPR004838">
    <property type="entry name" value="NHTrfase_class1_PyrdxlP-BS"/>
</dbReference>
<dbReference type="Pfam" id="PF00155">
    <property type="entry name" value="Aminotran_1_2"/>
    <property type="match status" value="1"/>
</dbReference>
<sequence>MRRFSSWMSSGAPVQEKDREPPKLSKRAYGYVKEGERMKQIAELSANQYSKDNPDGVVIAGIAQNSILQEELADYFNAHLELKEQDFSYGDSISSSDRLAHALNALFKTRFNSRVDLKPDQFVFGGGLTAIIDQLTSLVCDVGEGILIAEPYYNGFNHDITGRSEGIPVGVSLKDFDDLASPATLDAFEDKLTELKSQDGPTIRAVILCSPHNPCGFTYPRETIIRYLQFVEKHDLHLFVDEIYALTTFANPNMPNAPPFQSILSFDIGKESGCDPSRVHCLYGASKDFSVNGLRIGVFSSPWNKQFMTAFQANSIFMKISSASDALWSTLLNDRDYLDKYIHKNSRELAATYAHSACFLRANGVPFREANSAMFIWMDLRKFLRTKTDAGVVLSSQQAQEDDLAAELIKAGIFIAPGQIYAAPEPGFFRLTFTLRMDYLDVALSRFKKVLDARR</sequence>
<dbReference type="InParanoid" id="G7DST8"/>
<dbReference type="InterPro" id="IPR015421">
    <property type="entry name" value="PyrdxlP-dep_Trfase_major"/>
</dbReference>
<evidence type="ECO:0000313" key="5">
    <source>
        <dbReference type="EMBL" id="GAA93648.1"/>
    </source>
</evidence>
<dbReference type="Proteomes" id="UP000009131">
    <property type="component" value="Unassembled WGS sequence"/>
</dbReference>
<dbReference type="STRING" id="764103.G7DST8"/>
<protein>
    <recommendedName>
        <fullName evidence="4">Aminotransferase class I/classII large domain-containing protein</fullName>
    </recommendedName>
</protein>
<reference evidence="5 6" key="2">
    <citation type="journal article" date="2012" name="Open Biol.">
        <title>Characteristics of nucleosomes and linker DNA regions on the genome of the basidiomycete Mixia osmundae revealed by mono- and dinucleosome mapping.</title>
        <authorList>
            <person name="Nishida H."/>
            <person name="Kondo S."/>
            <person name="Matsumoto T."/>
            <person name="Suzuki Y."/>
            <person name="Yoshikawa H."/>
            <person name="Taylor T.D."/>
            <person name="Sugiyama J."/>
        </authorList>
    </citation>
    <scope>NUCLEOTIDE SEQUENCE [LARGE SCALE GENOMIC DNA]</scope>
    <source>
        <strain evidence="6">CBS 9802 / IAM 14324 / JCM 22182 / KY 12970</strain>
    </source>
</reference>
<dbReference type="SUPFAM" id="SSF53383">
    <property type="entry name" value="PLP-dependent transferases"/>
    <property type="match status" value="1"/>
</dbReference>
<feature type="region of interest" description="Disordered" evidence="3">
    <location>
        <begin position="1"/>
        <end position="25"/>
    </location>
</feature>
<dbReference type="OMA" id="HIAQKCL"/>